<feature type="transmembrane region" description="Helical" evidence="6">
    <location>
        <begin position="330"/>
        <end position="355"/>
    </location>
</feature>
<name>A0AA39CKE6_9EURO</name>
<feature type="compositionally biased region" description="Polar residues" evidence="5">
    <location>
        <begin position="277"/>
        <end position="288"/>
    </location>
</feature>
<feature type="transmembrane region" description="Helical" evidence="6">
    <location>
        <begin position="436"/>
        <end position="462"/>
    </location>
</feature>
<feature type="transmembrane region" description="Helical" evidence="6">
    <location>
        <begin position="221"/>
        <end position="241"/>
    </location>
</feature>
<evidence type="ECO:0000313" key="7">
    <source>
        <dbReference type="EMBL" id="KAJ9611209.1"/>
    </source>
</evidence>
<dbReference type="Pfam" id="PF07690">
    <property type="entry name" value="MFS_1"/>
    <property type="match status" value="1"/>
</dbReference>
<dbReference type="Gene3D" id="1.20.1250.20">
    <property type="entry name" value="MFS general substrate transporter like domains"/>
    <property type="match status" value="1"/>
</dbReference>
<feature type="transmembrane region" description="Helical" evidence="6">
    <location>
        <begin position="409"/>
        <end position="430"/>
    </location>
</feature>
<evidence type="ECO:0000256" key="6">
    <source>
        <dbReference type="SAM" id="Phobius"/>
    </source>
</evidence>
<evidence type="ECO:0000256" key="1">
    <source>
        <dbReference type="ARBA" id="ARBA00004141"/>
    </source>
</evidence>
<accession>A0AA39CKE6</accession>
<dbReference type="GO" id="GO:0022857">
    <property type="term" value="F:transmembrane transporter activity"/>
    <property type="evidence" value="ECO:0007669"/>
    <property type="project" value="InterPro"/>
</dbReference>
<evidence type="ECO:0000256" key="2">
    <source>
        <dbReference type="ARBA" id="ARBA00022692"/>
    </source>
</evidence>
<protein>
    <recommendedName>
        <fullName evidence="9">Major facilitator superfamily (MFS) profile domain-containing protein</fullName>
    </recommendedName>
</protein>
<sequence length="543" mass="59796">MGFGVLEPSTTEVVQGSIHLFDDPNNTSVENTTHLKHSKDGKIVLAPQPSDSPNDLLNLPLWRRDLMYWIIILGTVFSGIHGPILTPITLDLAAQWDKTVNDIAQLSSYLLLVIGACIILYGPLAIKYGKRIIYIFGTATLVAADIWAAKATSYNSMMGARCLSGVGQGAYEALSLAMIPDLFFVHERGSRVTLFLLCLQTGVFLGVPIGTQIVLHSGIEWCFGGLAIAEAVILVALIFFVREPGFGRNHTDPLAHVAEDVILEKVHEAGYDHKESTSTVQPETSTPETGVGERPKTYLQWVNPWQGVIGHENILKSTVRVFTLALHPTIFWASIAALPMAWSVGISFTLALELAPPPYNFSPTGLANLYIAAWLGITFAVCIGIATIDPISKFMARRNKNIFEPEFRLVMLFPALIIAGVGFIGWGWAYTTQVHWIGLAILLLLANCGAVLGNAAIIGYVVDAHRNWANESQVVLFAWKNFFPFTMGYWFVPWFIKDGPKKTWCAVGGIIVGLYSIGLIFYIFGKRMRAFWQEKSFLGFSGR</sequence>
<keyword evidence="3 6" id="KW-1133">Transmembrane helix</keyword>
<feature type="transmembrane region" description="Helical" evidence="6">
    <location>
        <begin position="106"/>
        <end position="125"/>
    </location>
</feature>
<comment type="subcellular location">
    <subcellularLocation>
        <location evidence="1">Membrane</location>
        <topology evidence="1">Multi-pass membrane protein</topology>
    </subcellularLocation>
</comment>
<dbReference type="InterPro" id="IPR036259">
    <property type="entry name" value="MFS_trans_sf"/>
</dbReference>
<evidence type="ECO:0000256" key="4">
    <source>
        <dbReference type="ARBA" id="ARBA00023136"/>
    </source>
</evidence>
<dbReference type="AlphaFoldDB" id="A0AA39CKE6"/>
<feature type="transmembrane region" description="Helical" evidence="6">
    <location>
        <begin position="66"/>
        <end position="86"/>
    </location>
</feature>
<keyword evidence="4 6" id="KW-0472">Membrane</keyword>
<proteinExistence type="predicted"/>
<dbReference type="PANTHER" id="PTHR23502">
    <property type="entry name" value="MAJOR FACILITATOR SUPERFAMILY"/>
    <property type="match status" value="1"/>
</dbReference>
<evidence type="ECO:0008006" key="9">
    <source>
        <dbReference type="Google" id="ProtNLM"/>
    </source>
</evidence>
<dbReference type="SUPFAM" id="SSF103473">
    <property type="entry name" value="MFS general substrate transporter"/>
    <property type="match status" value="1"/>
</dbReference>
<evidence type="ECO:0000313" key="8">
    <source>
        <dbReference type="Proteomes" id="UP001172673"/>
    </source>
</evidence>
<feature type="transmembrane region" description="Helical" evidence="6">
    <location>
        <begin position="132"/>
        <end position="149"/>
    </location>
</feature>
<gene>
    <name evidence="7" type="ORF">H2200_004392</name>
</gene>
<keyword evidence="2 6" id="KW-0812">Transmembrane</keyword>
<organism evidence="7 8">
    <name type="scientific">Cladophialophora chaetospira</name>
    <dbReference type="NCBI Taxonomy" id="386627"/>
    <lineage>
        <taxon>Eukaryota</taxon>
        <taxon>Fungi</taxon>
        <taxon>Dikarya</taxon>
        <taxon>Ascomycota</taxon>
        <taxon>Pezizomycotina</taxon>
        <taxon>Eurotiomycetes</taxon>
        <taxon>Chaetothyriomycetidae</taxon>
        <taxon>Chaetothyriales</taxon>
        <taxon>Herpotrichiellaceae</taxon>
        <taxon>Cladophialophora</taxon>
    </lineage>
</organism>
<feature type="transmembrane region" description="Helical" evidence="6">
    <location>
        <begin position="169"/>
        <end position="185"/>
    </location>
</feature>
<feature type="region of interest" description="Disordered" evidence="5">
    <location>
        <begin position="272"/>
        <end position="293"/>
    </location>
</feature>
<reference evidence="7" key="1">
    <citation type="submission" date="2022-10" db="EMBL/GenBank/DDBJ databases">
        <title>Culturing micro-colonial fungi from biological soil crusts in the Mojave desert and describing Neophaeococcomyces mojavensis, and introducing the new genera and species Taxawa tesnikishii.</title>
        <authorList>
            <person name="Kurbessoian T."/>
            <person name="Stajich J.E."/>
        </authorList>
    </citation>
    <scope>NUCLEOTIDE SEQUENCE</scope>
    <source>
        <strain evidence="7">TK_41</strain>
    </source>
</reference>
<feature type="transmembrane region" description="Helical" evidence="6">
    <location>
        <begin position="474"/>
        <end position="492"/>
    </location>
</feature>
<feature type="transmembrane region" description="Helical" evidence="6">
    <location>
        <begin position="504"/>
        <end position="525"/>
    </location>
</feature>
<evidence type="ECO:0000256" key="3">
    <source>
        <dbReference type="ARBA" id="ARBA00022989"/>
    </source>
</evidence>
<feature type="transmembrane region" description="Helical" evidence="6">
    <location>
        <begin position="367"/>
        <end position="388"/>
    </location>
</feature>
<keyword evidence="8" id="KW-1185">Reference proteome</keyword>
<comment type="caution">
    <text evidence="7">The sequence shown here is derived from an EMBL/GenBank/DDBJ whole genome shotgun (WGS) entry which is preliminary data.</text>
</comment>
<dbReference type="GO" id="GO:0005886">
    <property type="term" value="C:plasma membrane"/>
    <property type="evidence" value="ECO:0007669"/>
    <property type="project" value="TreeGrafter"/>
</dbReference>
<dbReference type="Proteomes" id="UP001172673">
    <property type="component" value="Unassembled WGS sequence"/>
</dbReference>
<dbReference type="PANTHER" id="PTHR23502:SF4">
    <property type="entry name" value="MAJOR FACILITATOR SUPERFAMILY (MFS) PROFILE DOMAIN-CONTAINING PROTEIN-RELATED"/>
    <property type="match status" value="1"/>
</dbReference>
<evidence type="ECO:0000256" key="5">
    <source>
        <dbReference type="SAM" id="MobiDB-lite"/>
    </source>
</evidence>
<feature type="transmembrane region" description="Helical" evidence="6">
    <location>
        <begin position="192"/>
        <end position="215"/>
    </location>
</feature>
<dbReference type="EMBL" id="JAPDRK010000006">
    <property type="protein sequence ID" value="KAJ9611209.1"/>
    <property type="molecule type" value="Genomic_DNA"/>
</dbReference>
<dbReference type="InterPro" id="IPR011701">
    <property type="entry name" value="MFS"/>
</dbReference>